<proteinExistence type="predicted"/>
<name>A0A5J5CUP1_9PERO</name>
<comment type="caution">
    <text evidence="2">The sequence shown here is derived from an EMBL/GenBank/DDBJ whole genome shotgun (WGS) entry which is preliminary data.</text>
</comment>
<sequence>MSNPSVRMKRLPSGPPSSGASDKKMKFSQSEVQTLIEQEVYAAVKQNETKLQHLIEPLQQLDRAVDYESAIQKLEVVDKKSVGNSSELFKIMETTRKALKVMHADNE</sequence>
<gene>
    <name evidence="2" type="ORF">FQN60_003598</name>
</gene>
<keyword evidence="3" id="KW-1185">Reference proteome</keyword>
<feature type="non-terminal residue" evidence="2">
    <location>
        <position position="107"/>
    </location>
</feature>
<evidence type="ECO:0000313" key="2">
    <source>
        <dbReference type="EMBL" id="KAA8584904.1"/>
    </source>
</evidence>
<evidence type="ECO:0000313" key="3">
    <source>
        <dbReference type="Proteomes" id="UP000327493"/>
    </source>
</evidence>
<accession>A0A5J5CUP1</accession>
<dbReference type="AlphaFoldDB" id="A0A5J5CUP1"/>
<organism evidence="2 3">
    <name type="scientific">Etheostoma spectabile</name>
    <name type="common">orangethroat darter</name>
    <dbReference type="NCBI Taxonomy" id="54343"/>
    <lineage>
        <taxon>Eukaryota</taxon>
        <taxon>Metazoa</taxon>
        <taxon>Chordata</taxon>
        <taxon>Craniata</taxon>
        <taxon>Vertebrata</taxon>
        <taxon>Euteleostomi</taxon>
        <taxon>Actinopterygii</taxon>
        <taxon>Neopterygii</taxon>
        <taxon>Teleostei</taxon>
        <taxon>Neoteleostei</taxon>
        <taxon>Acanthomorphata</taxon>
        <taxon>Eupercaria</taxon>
        <taxon>Perciformes</taxon>
        <taxon>Percoidei</taxon>
        <taxon>Percidae</taxon>
        <taxon>Etheostomatinae</taxon>
        <taxon>Etheostoma</taxon>
    </lineage>
</organism>
<reference evidence="2 3" key="1">
    <citation type="submission" date="2019-08" db="EMBL/GenBank/DDBJ databases">
        <title>A chromosome-level genome assembly, high-density linkage maps, and genome scans reveal the genomic architecture of hybrid incompatibilities underlying speciation via character displacement in darters (Percidae: Etheostominae).</title>
        <authorList>
            <person name="Moran R.L."/>
            <person name="Catchen J.M."/>
            <person name="Fuller R.C."/>
        </authorList>
    </citation>
    <scope>NUCLEOTIDE SEQUENCE [LARGE SCALE GENOMIC DNA]</scope>
    <source>
        <strain evidence="2">EspeVRDwgs_2016</strain>
        <tissue evidence="2">Muscle</tissue>
    </source>
</reference>
<evidence type="ECO:0000256" key="1">
    <source>
        <dbReference type="SAM" id="MobiDB-lite"/>
    </source>
</evidence>
<dbReference type="EMBL" id="VOFY01000015">
    <property type="protein sequence ID" value="KAA8584904.1"/>
    <property type="molecule type" value="Genomic_DNA"/>
</dbReference>
<protein>
    <submittedName>
        <fullName evidence="2">Uncharacterized protein</fullName>
    </submittedName>
</protein>
<feature type="region of interest" description="Disordered" evidence="1">
    <location>
        <begin position="1"/>
        <end position="26"/>
    </location>
</feature>
<dbReference type="Proteomes" id="UP000327493">
    <property type="component" value="Chromosome 15"/>
</dbReference>